<gene>
    <name evidence="1" type="ORF">LshimejAT787_0206700</name>
</gene>
<comment type="caution">
    <text evidence="1">The sequence shown here is derived from an EMBL/GenBank/DDBJ whole genome shotgun (WGS) entry which is preliminary data.</text>
</comment>
<keyword evidence="2" id="KW-1185">Reference proteome</keyword>
<dbReference type="Proteomes" id="UP001063166">
    <property type="component" value="Unassembled WGS sequence"/>
</dbReference>
<protein>
    <submittedName>
        <fullName evidence="1">Uncharacterized protein</fullName>
    </submittedName>
</protein>
<sequence length="124" mass="14058">MLSESRFLTPHGADWPTLRRYNAPNPRTILQSQNCLNATILARHEVSFEVTAPRVHWSAFIYIAQTSSRGSADFWSEKGRNKIRAHSDVLEDLALQLDGFPVLGPIFRSSSHVLFLCSRFRSSV</sequence>
<dbReference type="EMBL" id="BRPK01000002">
    <property type="protein sequence ID" value="GLB35105.1"/>
    <property type="molecule type" value="Genomic_DNA"/>
</dbReference>
<reference evidence="1" key="1">
    <citation type="submission" date="2022-07" db="EMBL/GenBank/DDBJ databases">
        <title>The genome of Lyophyllum shimeji provides insight into the initial evolution of ectomycorrhizal fungal genome.</title>
        <authorList>
            <person name="Kobayashi Y."/>
            <person name="Shibata T."/>
            <person name="Hirakawa H."/>
            <person name="Shigenobu S."/>
            <person name="Nishiyama T."/>
            <person name="Yamada A."/>
            <person name="Hasebe M."/>
            <person name="Kawaguchi M."/>
        </authorList>
    </citation>
    <scope>NUCLEOTIDE SEQUENCE</scope>
    <source>
        <strain evidence="1">AT787</strain>
    </source>
</reference>
<organism evidence="1 2">
    <name type="scientific">Lyophyllum shimeji</name>
    <name type="common">Hon-shimeji</name>
    <name type="synonym">Tricholoma shimeji</name>
    <dbReference type="NCBI Taxonomy" id="47721"/>
    <lineage>
        <taxon>Eukaryota</taxon>
        <taxon>Fungi</taxon>
        <taxon>Dikarya</taxon>
        <taxon>Basidiomycota</taxon>
        <taxon>Agaricomycotina</taxon>
        <taxon>Agaricomycetes</taxon>
        <taxon>Agaricomycetidae</taxon>
        <taxon>Agaricales</taxon>
        <taxon>Tricholomatineae</taxon>
        <taxon>Lyophyllaceae</taxon>
        <taxon>Lyophyllum</taxon>
    </lineage>
</organism>
<proteinExistence type="predicted"/>
<accession>A0A9P3PFL7</accession>
<evidence type="ECO:0000313" key="1">
    <source>
        <dbReference type="EMBL" id="GLB35105.1"/>
    </source>
</evidence>
<name>A0A9P3PFL7_LYOSH</name>
<evidence type="ECO:0000313" key="2">
    <source>
        <dbReference type="Proteomes" id="UP001063166"/>
    </source>
</evidence>
<dbReference type="AlphaFoldDB" id="A0A9P3PFL7"/>